<accession>A0A438B4U8</accession>
<reference evidence="1 2" key="1">
    <citation type="submission" date="2018-11" db="EMBL/GenBank/DDBJ databases">
        <title>Rhodococcus spongicola sp. nov. and Rhodococcus xishaensis sp. nov. from marine sponges.</title>
        <authorList>
            <person name="Li L."/>
            <person name="Lin H.W."/>
        </authorList>
    </citation>
    <scope>NUCLEOTIDE SEQUENCE [LARGE SCALE GENOMIC DNA]</scope>
    <source>
        <strain evidence="1 2">LHW50502</strain>
    </source>
</reference>
<sequence>MDGLRSVLDYLRMDRPDVPGERVPAPDRDTMTAFWKEDDGSKEGVVLSTTCGAVGHVWTTVDFVDEHLSVGPERFASHVPGPLEPMVADDPSGGIHVDFDRQTVSVWDAMTSSEDIEHLAQRSWPGFKLERWYDRFESHNEALGAAIIDPQLDRTTMRSTIQNVAAGPTMNWSNPVANFAAWFRRSGTPVSFTSAVDAHVPVAPGRLSEFALARLAELEDEVLHGTEGMPPPVRVILPSGNLSGDQPGP</sequence>
<protein>
    <submittedName>
        <fullName evidence="1">Uncharacterized protein</fullName>
    </submittedName>
</protein>
<keyword evidence="2" id="KW-1185">Reference proteome</keyword>
<organism evidence="1 2">
    <name type="scientific">Rhodococcus spongiicola</name>
    <dbReference type="NCBI Taxonomy" id="2487352"/>
    <lineage>
        <taxon>Bacteria</taxon>
        <taxon>Bacillati</taxon>
        <taxon>Actinomycetota</taxon>
        <taxon>Actinomycetes</taxon>
        <taxon>Mycobacteriales</taxon>
        <taxon>Nocardiaceae</taxon>
        <taxon>Rhodococcus</taxon>
    </lineage>
</organism>
<dbReference type="EMBL" id="RKLN01000001">
    <property type="protein sequence ID" value="RVW05981.1"/>
    <property type="molecule type" value="Genomic_DNA"/>
</dbReference>
<comment type="caution">
    <text evidence="1">The sequence shown here is derived from an EMBL/GenBank/DDBJ whole genome shotgun (WGS) entry which is preliminary data.</text>
</comment>
<gene>
    <name evidence="1" type="ORF">EF834_00390</name>
</gene>
<dbReference type="AlphaFoldDB" id="A0A438B4U8"/>
<name>A0A438B4U8_9NOCA</name>
<evidence type="ECO:0000313" key="2">
    <source>
        <dbReference type="Proteomes" id="UP000284333"/>
    </source>
</evidence>
<proteinExistence type="predicted"/>
<evidence type="ECO:0000313" key="1">
    <source>
        <dbReference type="EMBL" id="RVW05981.1"/>
    </source>
</evidence>
<dbReference type="Proteomes" id="UP000284333">
    <property type="component" value="Unassembled WGS sequence"/>
</dbReference>